<dbReference type="Pfam" id="PF04072">
    <property type="entry name" value="LCM"/>
    <property type="match status" value="1"/>
</dbReference>
<sequence>MASDDAVRATNDDAAQCKRFAVERGYWKDPYIAYMTPRGQAKHAPEINRGYFARVSAMRALLRKFLKITNQACQVVNFGAGFDTTYWILKDEGINPKSYIEIDFDAVTSRKCHHIKRAKALLEKIASEDGEIKLSLSELHASDYHLIAANLRNLQEVEKKLEDCGIDKTLPTVFIAECVLVYIDVKSTNELLKWIKDKFKTVLFLNYEQVNMNDRFGQIMIDNLKSRDCVLSGVEDCVSLETQKQ</sequence>
<dbReference type="EMBL" id="JARBDR010000640">
    <property type="protein sequence ID" value="KAJ8310759.1"/>
    <property type="molecule type" value="Genomic_DNA"/>
</dbReference>
<feature type="non-terminal residue" evidence="10">
    <location>
        <position position="245"/>
    </location>
</feature>
<evidence type="ECO:0000256" key="8">
    <source>
        <dbReference type="ARBA" id="ARBA00032526"/>
    </source>
</evidence>
<comment type="function">
    <text evidence="2">Methylates the carboxyl group of the C-terminal leucine residue of protein phosphatase 2A catalytic subunits to form alpha-leucine ester residues.</text>
</comment>
<dbReference type="Proteomes" id="UP001217089">
    <property type="component" value="Unassembled WGS sequence"/>
</dbReference>
<evidence type="ECO:0000313" key="10">
    <source>
        <dbReference type="EMBL" id="KAJ8310759.1"/>
    </source>
</evidence>
<dbReference type="Gene3D" id="3.40.50.150">
    <property type="entry name" value="Vaccinia Virus protein VP39"/>
    <property type="match status" value="1"/>
</dbReference>
<evidence type="ECO:0000313" key="9">
    <source>
        <dbReference type="EMBL" id="KAJ8310262.1"/>
    </source>
</evidence>
<dbReference type="SUPFAM" id="SSF53335">
    <property type="entry name" value="S-adenosyl-L-methionine-dependent methyltransferases"/>
    <property type="match status" value="1"/>
</dbReference>
<evidence type="ECO:0000256" key="5">
    <source>
        <dbReference type="ARBA" id="ARBA00022603"/>
    </source>
</evidence>
<gene>
    <name evidence="9" type="ORF">KUTeg_012127</name>
    <name evidence="10" type="ORF">KUTeg_012624</name>
</gene>
<keyword evidence="6" id="KW-0808">Transferase</keyword>
<dbReference type="EC" id="2.1.1.233" evidence="4"/>
<reference evidence="10 11" key="1">
    <citation type="submission" date="2022-12" db="EMBL/GenBank/DDBJ databases">
        <title>Chromosome-level genome of Tegillarca granosa.</title>
        <authorList>
            <person name="Kim J."/>
        </authorList>
    </citation>
    <scope>NUCLEOTIDE SEQUENCE [LARGE SCALE GENOMIC DNA]</scope>
    <source>
        <strain evidence="10">Teg-2019</strain>
        <tissue evidence="10">Adductor muscle</tissue>
    </source>
</reference>
<dbReference type="InterPro" id="IPR029063">
    <property type="entry name" value="SAM-dependent_MTases_sf"/>
</dbReference>
<evidence type="ECO:0000256" key="6">
    <source>
        <dbReference type="ARBA" id="ARBA00022679"/>
    </source>
</evidence>
<evidence type="ECO:0000256" key="4">
    <source>
        <dbReference type="ARBA" id="ARBA00012834"/>
    </source>
</evidence>
<dbReference type="InterPro" id="IPR007213">
    <property type="entry name" value="Ppm1/Ppm2/Tcmp"/>
</dbReference>
<comment type="similarity">
    <text evidence="3">Belongs to the methyltransferase superfamily. LCMT family.</text>
</comment>
<evidence type="ECO:0000256" key="7">
    <source>
        <dbReference type="ARBA" id="ARBA00022691"/>
    </source>
</evidence>
<accession>A0ABQ9F032</accession>
<dbReference type="PANTHER" id="PTHR13600:SF33">
    <property type="entry name" value="LEUCINE CARBOXYL METHYLTRANSFERASE 1"/>
    <property type="match status" value="1"/>
</dbReference>
<organism evidence="10 11">
    <name type="scientific">Tegillarca granosa</name>
    <name type="common">Malaysian cockle</name>
    <name type="synonym">Anadara granosa</name>
    <dbReference type="NCBI Taxonomy" id="220873"/>
    <lineage>
        <taxon>Eukaryota</taxon>
        <taxon>Metazoa</taxon>
        <taxon>Spiralia</taxon>
        <taxon>Lophotrochozoa</taxon>
        <taxon>Mollusca</taxon>
        <taxon>Bivalvia</taxon>
        <taxon>Autobranchia</taxon>
        <taxon>Pteriomorphia</taxon>
        <taxon>Arcoida</taxon>
        <taxon>Arcoidea</taxon>
        <taxon>Arcidae</taxon>
        <taxon>Tegillarca</taxon>
    </lineage>
</organism>
<evidence type="ECO:0000256" key="1">
    <source>
        <dbReference type="ARBA" id="ARBA00000724"/>
    </source>
</evidence>
<evidence type="ECO:0000313" key="11">
    <source>
        <dbReference type="Proteomes" id="UP001217089"/>
    </source>
</evidence>
<dbReference type="EMBL" id="JARBDR010000640">
    <property type="protein sequence ID" value="KAJ8310262.1"/>
    <property type="molecule type" value="Genomic_DNA"/>
</dbReference>
<evidence type="ECO:0000256" key="2">
    <source>
        <dbReference type="ARBA" id="ARBA00003455"/>
    </source>
</evidence>
<keyword evidence="11" id="KW-1185">Reference proteome</keyword>
<dbReference type="PIRSF" id="PIRSF016305">
    <property type="entry name" value="LCM_mtfrase"/>
    <property type="match status" value="1"/>
</dbReference>
<keyword evidence="5" id="KW-0489">Methyltransferase</keyword>
<proteinExistence type="inferred from homology"/>
<keyword evidence="7" id="KW-0949">S-adenosyl-L-methionine</keyword>
<name>A0ABQ9F032_TEGGR</name>
<protein>
    <recommendedName>
        <fullName evidence="4">[phosphatase 2A protein]-leucine-carboxy methyltransferase</fullName>
        <ecNumber evidence="4">2.1.1.233</ecNumber>
    </recommendedName>
    <alternativeName>
        <fullName evidence="8">[Phosphatase 2A protein]-leucine-carboxy methyltransferase 1</fullName>
    </alternativeName>
</protein>
<comment type="catalytic activity">
    <reaction evidence="1">
        <text>[phosphatase 2A protein]-C-terminal L-leucine + S-adenosyl-L-methionine = [phosphatase 2A protein]-C-terminal L-leucine methyl ester + S-adenosyl-L-homocysteine</text>
        <dbReference type="Rhea" id="RHEA:48544"/>
        <dbReference type="Rhea" id="RHEA-COMP:12134"/>
        <dbReference type="Rhea" id="RHEA-COMP:12135"/>
        <dbReference type="ChEBI" id="CHEBI:57856"/>
        <dbReference type="ChEBI" id="CHEBI:59789"/>
        <dbReference type="ChEBI" id="CHEBI:90516"/>
        <dbReference type="ChEBI" id="CHEBI:90517"/>
        <dbReference type="EC" id="2.1.1.233"/>
    </reaction>
</comment>
<evidence type="ECO:0000256" key="3">
    <source>
        <dbReference type="ARBA" id="ARBA00010703"/>
    </source>
</evidence>
<dbReference type="PANTHER" id="PTHR13600">
    <property type="entry name" value="LEUCINE CARBOXYL METHYLTRANSFERASE"/>
    <property type="match status" value="1"/>
</dbReference>
<comment type="caution">
    <text evidence="10">The sequence shown here is derived from an EMBL/GenBank/DDBJ whole genome shotgun (WGS) entry which is preliminary data.</text>
</comment>
<dbReference type="InterPro" id="IPR016651">
    <property type="entry name" value="LCMT1"/>
</dbReference>